<keyword evidence="8" id="KW-0413">Isomerase</keyword>
<evidence type="ECO:0000256" key="7">
    <source>
        <dbReference type="ARBA" id="ARBA00023141"/>
    </source>
</evidence>
<name>A0AAU9CNC0_9BACT</name>
<evidence type="ECO:0000256" key="8">
    <source>
        <dbReference type="ARBA" id="ARBA00023235"/>
    </source>
</evidence>
<dbReference type="EC" id="5.3.1.24" evidence="3"/>
<sequence>MLKTLVKVSGVNNLSDARYCSGMMVEWIGFNIEQGSSGSLTPKEFKEITDWVAGVKLVGEFNAATAEDISATLKDFNVDAIQFNQAEQAQELSETGKTLIFRLDRSTTDPRQTEEILDSVAEYADYVLIESSGDECATLPDFSEIPEGIKVLLGDGVSEKNVESLLAGNCVVGISIKGGDEIKPGYKDFDEMASILEKLEED</sequence>
<evidence type="ECO:0000259" key="9">
    <source>
        <dbReference type="Pfam" id="PF00697"/>
    </source>
</evidence>
<accession>A0AAU9CNC0</accession>
<proteinExistence type="predicted"/>
<dbReference type="Pfam" id="PF00697">
    <property type="entry name" value="PRAI"/>
    <property type="match status" value="1"/>
</dbReference>
<evidence type="ECO:0000256" key="5">
    <source>
        <dbReference type="ARBA" id="ARBA00022605"/>
    </source>
</evidence>
<dbReference type="KEGG" id="fax:FUAX_19750"/>
<dbReference type="RefSeq" id="WP_338391140.1">
    <property type="nucleotide sequence ID" value="NZ_AP025314.1"/>
</dbReference>
<organism evidence="10 11">
    <name type="scientific">Fulvitalea axinellae</name>
    <dbReference type="NCBI Taxonomy" id="1182444"/>
    <lineage>
        <taxon>Bacteria</taxon>
        <taxon>Pseudomonadati</taxon>
        <taxon>Bacteroidota</taxon>
        <taxon>Cytophagia</taxon>
        <taxon>Cytophagales</taxon>
        <taxon>Persicobacteraceae</taxon>
        <taxon>Fulvitalea</taxon>
    </lineage>
</organism>
<reference evidence="10 11" key="1">
    <citation type="submission" date="2021-12" db="EMBL/GenBank/DDBJ databases">
        <title>Genome sequencing of bacteria with rrn-lacking chromosome and rrn-plasmid.</title>
        <authorList>
            <person name="Anda M."/>
            <person name="Iwasaki W."/>
        </authorList>
    </citation>
    <scope>NUCLEOTIDE SEQUENCE [LARGE SCALE GENOMIC DNA]</scope>
    <source>
        <strain evidence="10 11">DSM 100852</strain>
    </source>
</reference>
<gene>
    <name evidence="10" type="ORF">FUAX_19750</name>
</gene>
<dbReference type="InterPro" id="IPR011060">
    <property type="entry name" value="RibuloseP-bd_barrel"/>
</dbReference>
<dbReference type="Proteomes" id="UP001348817">
    <property type="component" value="Chromosome"/>
</dbReference>
<dbReference type="Gene3D" id="3.20.20.70">
    <property type="entry name" value="Aldolase class I"/>
    <property type="match status" value="1"/>
</dbReference>
<dbReference type="GO" id="GO:0000162">
    <property type="term" value="P:L-tryptophan biosynthetic process"/>
    <property type="evidence" value="ECO:0007669"/>
    <property type="project" value="UniProtKB-KW"/>
</dbReference>
<dbReference type="InterPro" id="IPR013785">
    <property type="entry name" value="Aldolase_TIM"/>
</dbReference>
<dbReference type="AlphaFoldDB" id="A0AAU9CNC0"/>
<comment type="catalytic activity">
    <reaction evidence="1">
        <text>N-(5-phospho-beta-D-ribosyl)anthranilate = 1-(2-carboxyphenylamino)-1-deoxy-D-ribulose 5-phosphate</text>
        <dbReference type="Rhea" id="RHEA:21540"/>
        <dbReference type="ChEBI" id="CHEBI:18277"/>
        <dbReference type="ChEBI" id="CHEBI:58613"/>
        <dbReference type="EC" id="5.3.1.24"/>
    </reaction>
</comment>
<dbReference type="GO" id="GO:0004640">
    <property type="term" value="F:phosphoribosylanthranilate isomerase activity"/>
    <property type="evidence" value="ECO:0007669"/>
    <property type="project" value="UniProtKB-EC"/>
</dbReference>
<evidence type="ECO:0000256" key="1">
    <source>
        <dbReference type="ARBA" id="ARBA00001164"/>
    </source>
</evidence>
<keyword evidence="11" id="KW-1185">Reference proteome</keyword>
<dbReference type="PANTHER" id="PTHR42894">
    <property type="entry name" value="N-(5'-PHOSPHORIBOSYL)ANTHRANILATE ISOMERASE"/>
    <property type="match status" value="1"/>
</dbReference>
<evidence type="ECO:0000313" key="10">
    <source>
        <dbReference type="EMBL" id="BDD09543.1"/>
    </source>
</evidence>
<evidence type="ECO:0000256" key="2">
    <source>
        <dbReference type="ARBA" id="ARBA00004664"/>
    </source>
</evidence>
<evidence type="ECO:0000256" key="6">
    <source>
        <dbReference type="ARBA" id="ARBA00022822"/>
    </source>
</evidence>
<dbReference type="InterPro" id="IPR001240">
    <property type="entry name" value="PRAI_dom"/>
</dbReference>
<protein>
    <recommendedName>
        <fullName evidence="4">N-(5'-phosphoribosyl)anthranilate isomerase</fullName>
        <ecNumber evidence="3">5.3.1.24</ecNumber>
    </recommendedName>
</protein>
<feature type="domain" description="N-(5'phosphoribosyl) anthranilate isomerase (PRAI)" evidence="9">
    <location>
        <begin position="7"/>
        <end position="197"/>
    </location>
</feature>
<evidence type="ECO:0000313" key="11">
    <source>
        <dbReference type="Proteomes" id="UP001348817"/>
    </source>
</evidence>
<evidence type="ECO:0000256" key="3">
    <source>
        <dbReference type="ARBA" id="ARBA00012572"/>
    </source>
</evidence>
<keyword evidence="5" id="KW-0028">Amino-acid biosynthesis</keyword>
<comment type="pathway">
    <text evidence="2">Amino-acid biosynthesis; L-tryptophan biosynthesis; L-tryptophan from chorismate: step 3/5.</text>
</comment>
<dbReference type="SUPFAM" id="SSF51366">
    <property type="entry name" value="Ribulose-phoshate binding barrel"/>
    <property type="match status" value="1"/>
</dbReference>
<evidence type="ECO:0000256" key="4">
    <source>
        <dbReference type="ARBA" id="ARBA00022272"/>
    </source>
</evidence>
<dbReference type="InterPro" id="IPR044643">
    <property type="entry name" value="TrpF_fam"/>
</dbReference>
<dbReference type="EMBL" id="AP025314">
    <property type="protein sequence ID" value="BDD09543.1"/>
    <property type="molecule type" value="Genomic_DNA"/>
</dbReference>
<dbReference type="PANTHER" id="PTHR42894:SF1">
    <property type="entry name" value="N-(5'-PHOSPHORIBOSYL)ANTHRANILATE ISOMERASE"/>
    <property type="match status" value="1"/>
</dbReference>
<keyword evidence="7" id="KW-0057">Aromatic amino acid biosynthesis</keyword>
<keyword evidence="6" id="KW-0822">Tryptophan biosynthesis</keyword>